<gene>
    <name evidence="2" type="ORF">PECAL_1P33220</name>
</gene>
<keyword evidence="3" id="KW-1185">Reference proteome</keyword>
<feature type="compositionally biased region" description="Low complexity" evidence="1">
    <location>
        <begin position="165"/>
        <end position="174"/>
    </location>
</feature>
<dbReference type="Proteomes" id="UP000789595">
    <property type="component" value="Unassembled WGS sequence"/>
</dbReference>
<feature type="region of interest" description="Disordered" evidence="1">
    <location>
        <begin position="143"/>
        <end position="261"/>
    </location>
</feature>
<organism evidence="2 3">
    <name type="scientific">Pelagomonas calceolata</name>
    <dbReference type="NCBI Taxonomy" id="35677"/>
    <lineage>
        <taxon>Eukaryota</taxon>
        <taxon>Sar</taxon>
        <taxon>Stramenopiles</taxon>
        <taxon>Ochrophyta</taxon>
        <taxon>Pelagophyceae</taxon>
        <taxon>Pelagomonadales</taxon>
        <taxon>Pelagomonadaceae</taxon>
        <taxon>Pelagomonas</taxon>
    </lineage>
</organism>
<accession>A0A8J2SBY5</accession>
<dbReference type="EMBL" id="CAKKNE010000001">
    <property type="protein sequence ID" value="CAH0366813.1"/>
    <property type="molecule type" value="Genomic_DNA"/>
</dbReference>
<comment type="caution">
    <text evidence="2">The sequence shown here is derived from an EMBL/GenBank/DDBJ whole genome shotgun (WGS) entry which is preliminary data.</text>
</comment>
<evidence type="ECO:0000256" key="1">
    <source>
        <dbReference type="SAM" id="MobiDB-lite"/>
    </source>
</evidence>
<feature type="compositionally biased region" description="Pro residues" evidence="1">
    <location>
        <begin position="222"/>
        <end position="234"/>
    </location>
</feature>
<proteinExistence type="predicted"/>
<evidence type="ECO:0000313" key="3">
    <source>
        <dbReference type="Proteomes" id="UP000789595"/>
    </source>
</evidence>
<name>A0A8J2SBY5_9STRA</name>
<reference evidence="2" key="1">
    <citation type="submission" date="2021-11" db="EMBL/GenBank/DDBJ databases">
        <authorList>
            <consortium name="Genoscope - CEA"/>
            <person name="William W."/>
        </authorList>
    </citation>
    <scope>NUCLEOTIDE SEQUENCE</scope>
</reference>
<evidence type="ECO:0000313" key="2">
    <source>
        <dbReference type="EMBL" id="CAH0366813.1"/>
    </source>
</evidence>
<dbReference type="AlphaFoldDB" id="A0A8J2SBY5"/>
<protein>
    <submittedName>
        <fullName evidence="2">Uncharacterized protein</fullName>
    </submittedName>
</protein>
<feature type="compositionally biased region" description="Polar residues" evidence="1">
    <location>
        <begin position="250"/>
        <end position="261"/>
    </location>
</feature>
<sequence length="1009" mass="112945">MVDAVPTTREALLDRIERRAPQQRWIVADRNELGPYFSLCHLIDVPLETVRALLGPDDWFRAETTSQPNQWMFRVARADGLRLACLGNFQHVVWIYIDHSGAAPLTQPGHMIDKSNPLRSGWAALQADERDALRARIVDEPVRYGVDPPRRGWPARAAPPPPQPQSRRQSTRRSVGAPRRSSTFDASAPPPLPSVRKRAVPPDKLPKRKQPRSRDAVDVAPAPTPSPAPAPTPAPNDEGARGAKRVLSPPRNTSTGLLNTSTQTTASGCLFAENARLREENRRIFELSSQAAERSAMLEARASRDDALVADLTARLASTALEDDAAAAALPSGLLDASRELGRRIAAANGRDARREAFAALYVAVTEKNRKNGMLLREVGNANLGARPEDLTELKRFVTSISKREMGALKGAMGRRYKVLKARNRRVGVGAYVEERGELVSLDWKADLAMKKRYAPQFYTILEAATQAPSWVAEQRSAEAKLAKGKAHKDWHRRTLLSGRALKAFVSRRREKKEDGLAYLFDFIVNMHTNGAHEILTPLHLYLALERTSHGQSHESQGHDSHFSVAASYRTTYRLRRLMSDAYVATFPDRLNEMLDASPAISERLGAARTLQRWRHRRALAASSKSIVRQVAAAVKLQSLVRKRQSDASTRARVLYASLPADLARRVAGRRIARVIITKHDNYATNTSKTARYIKSKGNLRAVSTATGTICPPYENDLAPPSEREVPINTPYDGASVRRFWREHGSKCVMQKAHGSEFPCVLDVSKIGLVTRADVGPPNRAEHRLHDNKILPQIEMVSSSLKDHVLKFLLRYKEWTSGRIFESIWVWAVDTEFVLHNARTLEMQKPPLPFKAPSQKRTPAIKSQKLTAEKRCPKINVDLVGRVVERVYRTQIFQDDGSKVNKDVAYRGVVLRVYGADEDDAAAAELYEQKKTWYKIAQKLRERVAVPVEAECLSTVRDTREAAKPSSRWIKMDWGPGNVQAGDDLFLMQRAAYDVRDTATGVWRVFKER</sequence>